<dbReference type="OrthoDB" id="308440at2759"/>
<reference evidence="1" key="1">
    <citation type="submission" date="2020-09" db="EMBL/GenBank/DDBJ databases">
        <title>Genome-Enabled Discovery of Anthraquinone Biosynthesis in Senna tora.</title>
        <authorList>
            <person name="Kang S.-H."/>
            <person name="Pandey R.P."/>
            <person name="Lee C.-M."/>
            <person name="Sim J.-S."/>
            <person name="Jeong J.-T."/>
            <person name="Choi B.-S."/>
            <person name="Jung M."/>
            <person name="Ginzburg D."/>
            <person name="Zhao K."/>
            <person name="Won S.Y."/>
            <person name="Oh T.-J."/>
            <person name="Yu Y."/>
            <person name="Kim N.-H."/>
            <person name="Lee O.R."/>
            <person name="Lee T.-H."/>
            <person name="Bashyal P."/>
            <person name="Kim T.-S."/>
            <person name="Lee W.-H."/>
            <person name="Kawkins C."/>
            <person name="Kim C.-K."/>
            <person name="Kim J.S."/>
            <person name="Ahn B.O."/>
            <person name="Rhee S.Y."/>
            <person name="Sohng J.K."/>
        </authorList>
    </citation>
    <scope>NUCLEOTIDE SEQUENCE</scope>
    <source>
        <tissue evidence="1">Leaf</tissue>
    </source>
</reference>
<protein>
    <submittedName>
        <fullName evidence="1">Chloroplast processing peptidase</fullName>
    </submittedName>
</protein>
<accession>A0A834XGQ8</accession>
<keyword evidence="2" id="KW-1185">Reference proteome</keyword>
<proteinExistence type="predicted"/>
<comment type="caution">
    <text evidence="1">The sequence shown here is derived from an EMBL/GenBank/DDBJ whole genome shotgun (WGS) entry which is preliminary data.</text>
</comment>
<evidence type="ECO:0000313" key="1">
    <source>
        <dbReference type="EMBL" id="KAF7844054.1"/>
    </source>
</evidence>
<sequence length="124" mass="13035">MTVISKSPPLQEVGYTDDDVFIKGVVAKGGDISTGTVIWSKDRDAAGFRGGKLGVDLVDELGGFQEADEDDGSVSMVTAVATGNGTYNPNVGAHLKLKVPKPRRICFLFTAYAKSLPISAGFPN</sequence>
<evidence type="ECO:0000313" key="2">
    <source>
        <dbReference type="Proteomes" id="UP000634136"/>
    </source>
</evidence>
<dbReference type="Proteomes" id="UP000634136">
    <property type="component" value="Unassembled WGS sequence"/>
</dbReference>
<dbReference type="EMBL" id="JAAIUW010000001">
    <property type="protein sequence ID" value="KAF7844054.1"/>
    <property type="molecule type" value="Genomic_DNA"/>
</dbReference>
<gene>
    <name evidence="1" type="ORF">G2W53_000959</name>
</gene>
<name>A0A834XGQ8_9FABA</name>
<organism evidence="1 2">
    <name type="scientific">Senna tora</name>
    <dbReference type="NCBI Taxonomy" id="362788"/>
    <lineage>
        <taxon>Eukaryota</taxon>
        <taxon>Viridiplantae</taxon>
        <taxon>Streptophyta</taxon>
        <taxon>Embryophyta</taxon>
        <taxon>Tracheophyta</taxon>
        <taxon>Spermatophyta</taxon>
        <taxon>Magnoliopsida</taxon>
        <taxon>eudicotyledons</taxon>
        <taxon>Gunneridae</taxon>
        <taxon>Pentapetalae</taxon>
        <taxon>rosids</taxon>
        <taxon>fabids</taxon>
        <taxon>Fabales</taxon>
        <taxon>Fabaceae</taxon>
        <taxon>Caesalpinioideae</taxon>
        <taxon>Cassia clade</taxon>
        <taxon>Senna</taxon>
    </lineage>
</organism>
<dbReference type="AlphaFoldDB" id="A0A834XGQ8"/>